<dbReference type="Proteomes" id="UP000235145">
    <property type="component" value="Unassembled WGS sequence"/>
</dbReference>
<proteinExistence type="predicted"/>
<organism evidence="1 2">
    <name type="scientific">Lactuca sativa</name>
    <name type="common">Garden lettuce</name>
    <dbReference type="NCBI Taxonomy" id="4236"/>
    <lineage>
        <taxon>Eukaryota</taxon>
        <taxon>Viridiplantae</taxon>
        <taxon>Streptophyta</taxon>
        <taxon>Embryophyta</taxon>
        <taxon>Tracheophyta</taxon>
        <taxon>Spermatophyta</taxon>
        <taxon>Magnoliopsida</taxon>
        <taxon>eudicotyledons</taxon>
        <taxon>Gunneridae</taxon>
        <taxon>Pentapetalae</taxon>
        <taxon>asterids</taxon>
        <taxon>campanulids</taxon>
        <taxon>Asterales</taxon>
        <taxon>Asteraceae</taxon>
        <taxon>Cichorioideae</taxon>
        <taxon>Cichorieae</taxon>
        <taxon>Lactucinae</taxon>
        <taxon>Lactuca</taxon>
    </lineage>
</organism>
<gene>
    <name evidence="1" type="ORF">LSAT_V11C300134710</name>
</gene>
<protein>
    <submittedName>
        <fullName evidence="1">Uncharacterized protein</fullName>
    </submittedName>
</protein>
<name>A0A9R1W1N4_LACSA</name>
<dbReference type="EMBL" id="NBSK02000003">
    <property type="protein sequence ID" value="KAJ0215504.1"/>
    <property type="molecule type" value="Genomic_DNA"/>
</dbReference>
<dbReference type="AlphaFoldDB" id="A0A9R1W1N4"/>
<sequence>MSTEKMRVSLEGSSVANCGGSDLGERKVGDGKRLVILGLICYRFHHQNGMVWRWVDLGIEVCVDWDIVSSKSVNIEKSMKLEVG</sequence>
<accession>A0A9R1W1N4</accession>
<evidence type="ECO:0000313" key="1">
    <source>
        <dbReference type="EMBL" id="KAJ0215504.1"/>
    </source>
</evidence>
<keyword evidence="2" id="KW-1185">Reference proteome</keyword>
<comment type="caution">
    <text evidence="1">The sequence shown here is derived from an EMBL/GenBank/DDBJ whole genome shotgun (WGS) entry which is preliminary data.</text>
</comment>
<evidence type="ECO:0000313" key="2">
    <source>
        <dbReference type="Proteomes" id="UP000235145"/>
    </source>
</evidence>
<reference evidence="1 2" key="1">
    <citation type="journal article" date="2017" name="Nat. Commun.">
        <title>Genome assembly with in vitro proximity ligation data and whole-genome triplication in lettuce.</title>
        <authorList>
            <person name="Reyes-Chin-Wo S."/>
            <person name="Wang Z."/>
            <person name="Yang X."/>
            <person name="Kozik A."/>
            <person name="Arikit S."/>
            <person name="Song C."/>
            <person name="Xia L."/>
            <person name="Froenicke L."/>
            <person name="Lavelle D.O."/>
            <person name="Truco M.J."/>
            <person name="Xia R."/>
            <person name="Zhu S."/>
            <person name="Xu C."/>
            <person name="Xu H."/>
            <person name="Xu X."/>
            <person name="Cox K."/>
            <person name="Korf I."/>
            <person name="Meyers B.C."/>
            <person name="Michelmore R.W."/>
        </authorList>
    </citation>
    <scope>NUCLEOTIDE SEQUENCE [LARGE SCALE GENOMIC DNA]</scope>
    <source>
        <strain evidence="2">cv. Salinas</strain>
        <tissue evidence="1">Seedlings</tissue>
    </source>
</reference>